<protein>
    <submittedName>
        <fullName evidence="1">Uncharacterized protein</fullName>
    </submittedName>
</protein>
<dbReference type="KEGG" id="maic:MAIC_21560"/>
<organism evidence="1 2">
    <name type="scientific">Mycolicibacterium aichiense</name>
    <dbReference type="NCBI Taxonomy" id="1799"/>
    <lineage>
        <taxon>Bacteria</taxon>
        <taxon>Bacillati</taxon>
        <taxon>Actinomycetota</taxon>
        <taxon>Actinomycetes</taxon>
        <taxon>Mycobacteriales</taxon>
        <taxon>Mycobacteriaceae</taxon>
        <taxon>Mycolicibacterium</taxon>
    </lineage>
</organism>
<dbReference type="RefSeq" id="WP_147292011.1">
    <property type="nucleotide sequence ID" value="NZ_AP022561.1"/>
</dbReference>
<evidence type="ECO:0000313" key="2">
    <source>
        <dbReference type="Proteomes" id="UP000467327"/>
    </source>
</evidence>
<dbReference type="Proteomes" id="UP000467327">
    <property type="component" value="Chromosome"/>
</dbReference>
<dbReference type="EMBL" id="AP022561">
    <property type="protein sequence ID" value="BBX07353.1"/>
    <property type="molecule type" value="Genomic_DNA"/>
</dbReference>
<dbReference type="AlphaFoldDB" id="A0AAD1MBF1"/>
<reference evidence="1 2" key="1">
    <citation type="journal article" date="2019" name="Emerg. Microbes Infect.">
        <title>Comprehensive subspecies identification of 175 nontuberculous mycobacteria species based on 7547 genomic profiles.</title>
        <authorList>
            <person name="Matsumoto Y."/>
            <person name="Kinjo T."/>
            <person name="Motooka D."/>
            <person name="Nabeya D."/>
            <person name="Jung N."/>
            <person name="Uechi K."/>
            <person name="Horii T."/>
            <person name="Iida T."/>
            <person name="Fujita J."/>
            <person name="Nakamura S."/>
        </authorList>
    </citation>
    <scope>NUCLEOTIDE SEQUENCE [LARGE SCALE GENOMIC DNA]</scope>
    <source>
        <strain evidence="1 2">JCM 6376</strain>
    </source>
</reference>
<evidence type="ECO:0000313" key="1">
    <source>
        <dbReference type="EMBL" id="BBX07353.1"/>
    </source>
</evidence>
<proteinExistence type="predicted"/>
<sequence length="340" mass="36854">MSTKLVMIHGRNQASDQQTADDPAKLAAYVDNKKRQFLAGLAKGLVLANRPPIVETEVIFPFYGNVFRDSIADYERSGGIPPHLEAADPATELEVNTGGDQDQIRALSTLQANLLQDMAGHLDYDAVRELRYQGGSADELAVSDVLGVPFVTGALQFLSRKTGVPAAIIRNHLADVAYYIGMESMRNKVLDVVRREILSHTSADDDLVVIAHSLGSVVAYDLLADQDNALGDRRVKLFVTVGSPLGLKLVKARLHGRQPAVPAGAPLKVIESNARWLNGYDVLDIVALIHPLAPEFKGTDRLSDERTYNPTGPHAIIDYLADPDIAAPISDHMAILEQVG</sequence>
<dbReference type="InterPro" id="IPR029058">
    <property type="entry name" value="AB_hydrolase_fold"/>
</dbReference>
<accession>A0AAD1MBF1</accession>
<dbReference type="Gene3D" id="3.40.50.1820">
    <property type="entry name" value="alpha/beta hydrolase"/>
    <property type="match status" value="1"/>
</dbReference>
<name>A0AAD1MBF1_9MYCO</name>
<gene>
    <name evidence="1" type="ORF">MAIC_21560</name>
</gene>
<dbReference type="SUPFAM" id="SSF53474">
    <property type="entry name" value="alpha/beta-Hydrolases"/>
    <property type="match status" value="1"/>
</dbReference>
<keyword evidence="2" id="KW-1185">Reference proteome</keyword>